<proteinExistence type="predicted"/>
<accession>W0L6T1</accession>
<reference evidence="1 2" key="1">
    <citation type="submission" date="2014-01" db="EMBL/GenBank/DDBJ databases">
        <title>Isolation of Serratia multitudinisentens RB-25 from Ex-Landfill site.</title>
        <authorList>
            <person name="Robson E.H.J."/>
        </authorList>
    </citation>
    <scope>NUCLEOTIDE SEQUENCE [LARGE SCALE GENOMIC DNA]</scope>
    <source>
        <strain evidence="1 2">RB-25</strain>
    </source>
</reference>
<dbReference type="eggNOG" id="ENOG502ZIYF">
    <property type="taxonomic scope" value="Bacteria"/>
</dbReference>
<sequence>MTMTDVYLKKPRSQYRWRGARVITVRGLSNQMASVPLGASGTVTYSSRGLTVRFDACACCRVQIVISGLRPDDLEITALPETAQAVTGG</sequence>
<dbReference type="AlphaFoldDB" id="W0L6T1"/>
<gene>
    <name evidence="1" type="ORF">Z042_07705</name>
</gene>
<dbReference type="STRING" id="1441930.Z042_07705"/>
<dbReference type="HOGENOM" id="CLU_2496082_0_0_6"/>
<keyword evidence="2" id="KW-1185">Reference proteome</keyword>
<dbReference type="KEGG" id="sfo:Z042_07705"/>
<dbReference type="Proteomes" id="UP000019030">
    <property type="component" value="Chromosome"/>
</dbReference>
<evidence type="ECO:0000313" key="2">
    <source>
        <dbReference type="Proteomes" id="UP000019030"/>
    </source>
</evidence>
<dbReference type="EMBL" id="CP007044">
    <property type="protein sequence ID" value="AHG19508.2"/>
    <property type="molecule type" value="Genomic_DNA"/>
</dbReference>
<evidence type="ECO:0000313" key="1">
    <source>
        <dbReference type="EMBL" id="AHG19508.2"/>
    </source>
</evidence>
<protein>
    <submittedName>
        <fullName evidence="1">Uncharacterized protein</fullName>
    </submittedName>
</protein>
<organism evidence="1 2">
    <name type="scientific">Chania multitudinisentens RB-25</name>
    <dbReference type="NCBI Taxonomy" id="1441930"/>
    <lineage>
        <taxon>Bacteria</taxon>
        <taxon>Pseudomonadati</taxon>
        <taxon>Pseudomonadota</taxon>
        <taxon>Gammaproteobacteria</taxon>
        <taxon>Enterobacterales</taxon>
        <taxon>Yersiniaceae</taxon>
        <taxon>Chania</taxon>
    </lineage>
</organism>
<reference evidence="1 2" key="2">
    <citation type="submission" date="2015-03" db="EMBL/GenBank/DDBJ databases">
        <authorList>
            <person name="Chan K.-G."/>
        </authorList>
    </citation>
    <scope>NUCLEOTIDE SEQUENCE [LARGE SCALE GENOMIC DNA]</scope>
    <source>
        <strain evidence="1 2">RB-25</strain>
    </source>
</reference>
<name>W0L6T1_9GAMM</name>